<protein>
    <submittedName>
        <fullName evidence="1">Uncharacterized protein</fullName>
    </submittedName>
</protein>
<organism evidence="1">
    <name type="scientific">Timema douglasi</name>
    <name type="common">Walking stick</name>
    <dbReference type="NCBI Taxonomy" id="61478"/>
    <lineage>
        <taxon>Eukaryota</taxon>
        <taxon>Metazoa</taxon>
        <taxon>Ecdysozoa</taxon>
        <taxon>Arthropoda</taxon>
        <taxon>Hexapoda</taxon>
        <taxon>Insecta</taxon>
        <taxon>Pterygota</taxon>
        <taxon>Neoptera</taxon>
        <taxon>Polyneoptera</taxon>
        <taxon>Phasmatodea</taxon>
        <taxon>Timematodea</taxon>
        <taxon>Timematoidea</taxon>
        <taxon>Timematidae</taxon>
        <taxon>Timema</taxon>
    </lineage>
</organism>
<dbReference type="EMBL" id="OA566293">
    <property type="protein sequence ID" value="CAD7198641.1"/>
    <property type="molecule type" value="Genomic_DNA"/>
</dbReference>
<proteinExistence type="predicted"/>
<evidence type="ECO:0000313" key="1">
    <source>
        <dbReference type="EMBL" id="CAD7198641.1"/>
    </source>
</evidence>
<accession>A0A7R8VHI3</accession>
<reference evidence="1" key="1">
    <citation type="submission" date="2020-11" db="EMBL/GenBank/DDBJ databases">
        <authorList>
            <person name="Tran Van P."/>
        </authorList>
    </citation>
    <scope>NUCLEOTIDE SEQUENCE</scope>
</reference>
<sequence length="161" mass="18059">MEPSLFYKMGQSQKDSEDTDVVIVAQHVSSLMGTLGVAPRLLALNGSSPDIVNASIFCSIDSVPSIHEYYKARGRRLIFLKFRNLRRYHNRPVEQETRSAGEFLHQQSDKCSVCLQLLERTASAKDEAANTSLTIELRAHKARAKALFELLRGKDPSKLIL</sequence>
<dbReference type="AlphaFoldDB" id="A0A7R8VHI3"/>
<name>A0A7R8VHI3_TIMDO</name>
<gene>
    <name evidence="1" type="ORF">TDIB3V08_LOCUS4920</name>
</gene>